<dbReference type="Proteomes" id="UP000805193">
    <property type="component" value="Unassembled WGS sequence"/>
</dbReference>
<keyword evidence="2" id="KW-1185">Reference proteome</keyword>
<evidence type="ECO:0000313" key="1">
    <source>
        <dbReference type="EMBL" id="KAG0426953.1"/>
    </source>
</evidence>
<organism evidence="1 2">
    <name type="scientific">Ixodes persulcatus</name>
    <name type="common">Taiga tick</name>
    <dbReference type="NCBI Taxonomy" id="34615"/>
    <lineage>
        <taxon>Eukaryota</taxon>
        <taxon>Metazoa</taxon>
        <taxon>Ecdysozoa</taxon>
        <taxon>Arthropoda</taxon>
        <taxon>Chelicerata</taxon>
        <taxon>Arachnida</taxon>
        <taxon>Acari</taxon>
        <taxon>Parasitiformes</taxon>
        <taxon>Ixodida</taxon>
        <taxon>Ixodoidea</taxon>
        <taxon>Ixodidae</taxon>
        <taxon>Ixodinae</taxon>
        <taxon>Ixodes</taxon>
    </lineage>
</organism>
<proteinExistence type="predicted"/>
<dbReference type="EMBL" id="JABSTQ010009670">
    <property type="protein sequence ID" value="KAG0426953.1"/>
    <property type="molecule type" value="Genomic_DNA"/>
</dbReference>
<reference evidence="1 2" key="1">
    <citation type="journal article" date="2020" name="Cell">
        <title>Large-Scale Comparative Analyses of Tick Genomes Elucidate Their Genetic Diversity and Vector Capacities.</title>
        <authorList>
            <consortium name="Tick Genome and Microbiome Consortium (TIGMIC)"/>
            <person name="Jia N."/>
            <person name="Wang J."/>
            <person name="Shi W."/>
            <person name="Du L."/>
            <person name="Sun Y."/>
            <person name="Zhan W."/>
            <person name="Jiang J.F."/>
            <person name="Wang Q."/>
            <person name="Zhang B."/>
            <person name="Ji P."/>
            <person name="Bell-Sakyi L."/>
            <person name="Cui X.M."/>
            <person name="Yuan T.T."/>
            <person name="Jiang B.G."/>
            <person name="Yang W.F."/>
            <person name="Lam T.T."/>
            <person name="Chang Q.C."/>
            <person name="Ding S.J."/>
            <person name="Wang X.J."/>
            <person name="Zhu J.G."/>
            <person name="Ruan X.D."/>
            <person name="Zhao L."/>
            <person name="Wei J.T."/>
            <person name="Ye R.Z."/>
            <person name="Que T.C."/>
            <person name="Du C.H."/>
            <person name="Zhou Y.H."/>
            <person name="Cheng J.X."/>
            <person name="Dai P.F."/>
            <person name="Guo W.B."/>
            <person name="Han X.H."/>
            <person name="Huang E.J."/>
            <person name="Li L.F."/>
            <person name="Wei W."/>
            <person name="Gao Y.C."/>
            <person name="Liu J.Z."/>
            <person name="Shao H.Z."/>
            <person name="Wang X."/>
            <person name="Wang C.C."/>
            <person name="Yang T.C."/>
            <person name="Huo Q.B."/>
            <person name="Li W."/>
            <person name="Chen H.Y."/>
            <person name="Chen S.E."/>
            <person name="Zhou L.G."/>
            <person name="Ni X.B."/>
            <person name="Tian J.H."/>
            <person name="Sheng Y."/>
            <person name="Liu T."/>
            <person name="Pan Y.S."/>
            <person name="Xia L.Y."/>
            <person name="Li J."/>
            <person name="Zhao F."/>
            <person name="Cao W.C."/>
        </authorList>
    </citation>
    <scope>NUCLEOTIDE SEQUENCE [LARGE SCALE GENOMIC DNA]</scope>
    <source>
        <strain evidence="1">Iper-2018</strain>
    </source>
</reference>
<gene>
    <name evidence="1" type="ORF">HPB47_025979</name>
</gene>
<evidence type="ECO:0000313" key="2">
    <source>
        <dbReference type="Proteomes" id="UP000805193"/>
    </source>
</evidence>
<accession>A0AC60Q0H1</accession>
<sequence length="354" mass="38745">MDLTEASIKQLNEIVRKAFKIALGIPVSTFTEAMEQLGIYNSFEEMRSAQKQSQVLRLSRTETGPRTLQRIKEWEQHVLTSRNAISQEWKDSARVPPLPKNMDTEGNKDRKEARAKALNKLHGNLEHVYHVDAGPCPGTWNKIWPDVFSDKCEECGGVEGGWAHMYWMCPSNPIPVTLQSRLDDQDEDLPWCVLLATEDYETQLGPARPVVSMGTQTSPDDLHLPSRSPSKPPGVVPGAPPPNRKVNAALPASTPEQGTTSPAQPVASTSRGRGVPPHTSAPQRKPGEVPRQSTSKGQLPVAADEPMDEGGPRSEEEALLSRSESTSSASDSALRSRSREGMQQQQAGSFNVST</sequence>
<name>A0AC60Q0H1_IXOPE</name>
<comment type="caution">
    <text evidence="1">The sequence shown here is derived from an EMBL/GenBank/DDBJ whole genome shotgun (WGS) entry which is preliminary data.</text>
</comment>
<protein>
    <submittedName>
        <fullName evidence="1">Uncharacterized protein</fullName>
    </submittedName>
</protein>